<dbReference type="SMART" id="SM00487">
    <property type="entry name" value="DEXDc"/>
    <property type="match status" value="1"/>
</dbReference>
<feature type="domain" description="Helicase ATP-binding" evidence="6">
    <location>
        <begin position="25"/>
        <end position="192"/>
    </location>
</feature>
<dbReference type="PROSITE" id="PS00690">
    <property type="entry name" value="DEAH_ATP_HELICASE"/>
    <property type="match status" value="1"/>
</dbReference>
<keyword evidence="5" id="KW-0238">DNA-binding</keyword>
<proteinExistence type="predicted"/>
<keyword evidence="4" id="KW-0067">ATP-binding</keyword>
<dbReference type="InterPro" id="IPR004589">
    <property type="entry name" value="DNA_helicase_ATP-dep_RecQ"/>
</dbReference>
<keyword evidence="3 8" id="KW-0347">Helicase</keyword>
<dbReference type="GO" id="GO:0003677">
    <property type="term" value="F:DNA binding"/>
    <property type="evidence" value="ECO:0007669"/>
    <property type="project" value="UniProtKB-KW"/>
</dbReference>
<dbReference type="GO" id="GO:0030894">
    <property type="term" value="C:replisome"/>
    <property type="evidence" value="ECO:0007669"/>
    <property type="project" value="TreeGrafter"/>
</dbReference>
<keyword evidence="1" id="KW-0547">Nucleotide-binding</keyword>
<feature type="domain" description="Helicase C-terminal" evidence="7">
    <location>
        <begin position="217"/>
        <end position="364"/>
    </location>
</feature>
<dbReference type="PROSITE" id="PS51194">
    <property type="entry name" value="HELICASE_CTER"/>
    <property type="match status" value="1"/>
</dbReference>
<dbReference type="InterPro" id="IPR027417">
    <property type="entry name" value="P-loop_NTPase"/>
</dbReference>
<evidence type="ECO:0000259" key="6">
    <source>
        <dbReference type="PROSITE" id="PS51192"/>
    </source>
</evidence>
<dbReference type="GO" id="GO:0009378">
    <property type="term" value="F:four-way junction helicase activity"/>
    <property type="evidence" value="ECO:0007669"/>
    <property type="project" value="TreeGrafter"/>
</dbReference>
<protein>
    <submittedName>
        <fullName evidence="8">ATP-dependent DNA helicase RecQ</fullName>
    </submittedName>
</protein>
<sequence length="471" mass="51704">MADLTSYLKKEFGFAGFRPGQEEIIQSVLNGEDVLGVLPTGSGKTLCYQLPGRLLDGLVVVVEPLLALMEDQVARLQASGEKRVVSLSSRLTPADFKTVLSQLAGEKFVFLAPETLGRPDVLAQLRRLAVSLFVVDEAHCISQWGPDFRPAYLQLGQFREALQPQATLALTATAPLKVQQDIIHGLNLTRPKRLITSVDRPNLFMGFETVENAKQKQARALAVVQQVQGPKILYFDRKKEAERYAELLQGQGIAAAFYHAGLDTLERDRIQRQFMANQVAVICATSAFGMGIDKPDVRLVLYLHLPDSLEAYSQGIGRAGRDGQKSATLVLLEPNDLNRAGQFAASVPDQRLIETIFKHPSAYTDFDDPQVDLIEAYIQAGFTQPQVEAQLAARRGEKQKSFQAIAALATTSDCKRTTLLRHFDSSGAAHTAFCCGALTPAVIAQLATGAPAEPIKSQDWQQIFARIFNRN</sequence>
<dbReference type="CDD" id="cd17920">
    <property type="entry name" value="DEXHc_RecQ"/>
    <property type="match status" value="1"/>
</dbReference>
<dbReference type="GO" id="GO:0043138">
    <property type="term" value="F:3'-5' DNA helicase activity"/>
    <property type="evidence" value="ECO:0007669"/>
    <property type="project" value="TreeGrafter"/>
</dbReference>
<dbReference type="PANTHER" id="PTHR13710:SF84">
    <property type="entry name" value="ATP-DEPENDENT DNA HELICASE RECS-RELATED"/>
    <property type="match status" value="1"/>
</dbReference>
<comment type="caution">
    <text evidence="8">The sequence shown here is derived from an EMBL/GenBank/DDBJ whole genome shotgun (WGS) entry which is preliminary data.</text>
</comment>
<dbReference type="GO" id="GO:0006310">
    <property type="term" value="P:DNA recombination"/>
    <property type="evidence" value="ECO:0007669"/>
    <property type="project" value="InterPro"/>
</dbReference>
<dbReference type="InterPro" id="IPR002464">
    <property type="entry name" value="DNA/RNA_helicase_DEAH_CS"/>
</dbReference>
<dbReference type="GO" id="GO:0005524">
    <property type="term" value="F:ATP binding"/>
    <property type="evidence" value="ECO:0007669"/>
    <property type="project" value="UniProtKB-KW"/>
</dbReference>
<evidence type="ECO:0000256" key="4">
    <source>
        <dbReference type="ARBA" id="ARBA00022840"/>
    </source>
</evidence>
<dbReference type="Pfam" id="PF00271">
    <property type="entry name" value="Helicase_C"/>
    <property type="match status" value="1"/>
</dbReference>
<dbReference type="RefSeq" id="WP_056989886.1">
    <property type="nucleotide sequence ID" value="NZ_AYZJ01000084.1"/>
</dbReference>
<dbReference type="Gene3D" id="3.40.50.300">
    <property type="entry name" value="P-loop containing nucleotide triphosphate hydrolases"/>
    <property type="match status" value="2"/>
</dbReference>
<dbReference type="InterPro" id="IPR011545">
    <property type="entry name" value="DEAD/DEAH_box_helicase_dom"/>
</dbReference>
<dbReference type="PANTHER" id="PTHR13710">
    <property type="entry name" value="DNA HELICASE RECQ FAMILY MEMBER"/>
    <property type="match status" value="1"/>
</dbReference>
<dbReference type="GO" id="GO:0016787">
    <property type="term" value="F:hydrolase activity"/>
    <property type="evidence" value="ECO:0007669"/>
    <property type="project" value="UniProtKB-KW"/>
</dbReference>
<dbReference type="STRING" id="1423730.FC75_GL000474"/>
<dbReference type="GO" id="GO:0006281">
    <property type="term" value="P:DNA repair"/>
    <property type="evidence" value="ECO:0007669"/>
    <property type="project" value="TreeGrafter"/>
</dbReference>
<keyword evidence="2" id="KW-0378">Hydrolase</keyword>
<gene>
    <name evidence="8" type="ORF">FC75_GL000474</name>
</gene>
<dbReference type="GO" id="GO:0043590">
    <property type="term" value="C:bacterial nucleoid"/>
    <property type="evidence" value="ECO:0007669"/>
    <property type="project" value="TreeGrafter"/>
</dbReference>
<evidence type="ECO:0000256" key="3">
    <source>
        <dbReference type="ARBA" id="ARBA00022806"/>
    </source>
</evidence>
<dbReference type="PROSITE" id="PS51192">
    <property type="entry name" value="HELICASE_ATP_BIND_1"/>
    <property type="match status" value="1"/>
</dbReference>
<dbReference type="GO" id="GO:0005737">
    <property type="term" value="C:cytoplasm"/>
    <property type="evidence" value="ECO:0007669"/>
    <property type="project" value="TreeGrafter"/>
</dbReference>
<evidence type="ECO:0000256" key="1">
    <source>
        <dbReference type="ARBA" id="ARBA00022741"/>
    </source>
</evidence>
<dbReference type="PATRIC" id="fig|1423730.4.peg.493"/>
<accession>A0A0R2EQX1</accession>
<evidence type="ECO:0000259" key="7">
    <source>
        <dbReference type="PROSITE" id="PS51194"/>
    </source>
</evidence>
<dbReference type="InterPro" id="IPR001650">
    <property type="entry name" value="Helicase_C-like"/>
</dbReference>
<dbReference type="SUPFAM" id="SSF52540">
    <property type="entry name" value="P-loop containing nucleoside triphosphate hydrolases"/>
    <property type="match status" value="1"/>
</dbReference>
<evidence type="ECO:0000256" key="2">
    <source>
        <dbReference type="ARBA" id="ARBA00022801"/>
    </source>
</evidence>
<name>A0A0R2EQX1_9LACO</name>
<dbReference type="AlphaFoldDB" id="A0A0R2EQX1"/>
<evidence type="ECO:0000313" key="8">
    <source>
        <dbReference type="EMBL" id="KRN18706.1"/>
    </source>
</evidence>
<dbReference type="InterPro" id="IPR014001">
    <property type="entry name" value="Helicase_ATP-bd"/>
</dbReference>
<dbReference type="EMBL" id="AYZJ01000084">
    <property type="protein sequence ID" value="KRN18706.1"/>
    <property type="molecule type" value="Genomic_DNA"/>
</dbReference>
<evidence type="ECO:0000313" key="9">
    <source>
        <dbReference type="Proteomes" id="UP000050865"/>
    </source>
</evidence>
<dbReference type="Pfam" id="PF00270">
    <property type="entry name" value="DEAD"/>
    <property type="match status" value="1"/>
</dbReference>
<reference evidence="8 9" key="1">
    <citation type="journal article" date="2015" name="Genome Announc.">
        <title>Expanding the biotechnology potential of lactobacilli through comparative genomics of 213 strains and associated genera.</title>
        <authorList>
            <person name="Sun Z."/>
            <person name="Harris H.M."/>
            <person name="McCann A."/>
            <person name="Guo C."/>
            <person name="Argimon S."/>
            <person name="Zhang W."/>
            <person name="Yang X."/>
            <person name="Jeffery I.B."/>
            <person name="Cooney J.C."/>
            <person name="Kagawa T.F."/>
            <person name="Liu W."/>
            <person name="Song Y."/>
            <person name="Salvetti E."/>
            <person name="Wrobel A."/>
            <person name="Rasinkangas P."/>
            <person name="Parkhill J."/>
            <person name="Rea M.C."/>
            <person name="O'Sullivan O."/>
            <person name="Ritari J."/>
            <person name="Douillard F.P."/>
            <person name="Paul Ross R."/>
            <person name="Yang R."/>
            <person name="Briner A.E."/>
            <person name="Felis G.E."/>
            <person name="de Vos W.M."/>
            <person name="Barrangou R."/>
            <person name="Klaenhammer T.R."/>
            <person name="Caufield P.W."/>
            <person name="Cui Y."/>
            <person name="Zhang H."/>
            <person name="O'Toole P.W."/>
        </authorList>
    </citation>
    <scope>NUCLEOTIDE SEQUENCE [LARGE SCALE GENOMIC DNA]</scope>
    <source>
        <strain evidence="8 9">DSM 22697</strain>
    </source>
</reference>
<evidence type="ECO:0000256" key="5">
    <source>
        <dbReference type="ARBA" id="ARBA00023125"/>
    </source>
</evidence>
<dbReference type="SMART" id="SM00490">
    <property type="entry name" value="HELICc"/>
    <property type="match status" value="1"/>
</dbReference>
<dbReference type="Proteomes" id="UP000050865">
    <property type="component" value="Unassembled WGS sequence"/>
</dbReference>
<dbReference type="NCBIfam" id="TIGR00614">
    <property type="entry name" value="recQ_fam"/>
    <property type="match status" value="1"/>
</dbReference>
<keyword evidence="9" id="KW-1185">Reference proteome</keyword>
<organism evidence="8 9">
    <name type="scientific">Lacticaseibacillus camelliae DSM 22697 = JCM 13995</name>
    <dbReference type="NCBI Taxonomy" id="1423730"/>
    <lineage>
        <taxon>Bacteria</taxon>
        <taxon>Bacillati</taxon>
        <taxon>Bacillota</taxon>
        <taxon>Bacilli</taxon>
        <taxon>Lactobacillales</taxon>
        <taxon>Lactobacillaceae</taxon>
        <taxon>Lacticaseibacillus</taxon>
    </lineage>
</organism>